<sequence length="433" mass="50116">MTKNHKLRTTLFLAALFLLSTALHAQQGNLTEKLKEIPAITETRPLESTEFSEKYVTYFTQPLDHRHPGQGSFRQRVIVSHVGFDRPTVIVTEGYGASYALHPRYREELSRLLNANMIFVEHRYFLESTPEPRDWQYLTAENSADDLHAVRNAFKSIYPGKWIATGISKGGQTALLYRTFYPDDVDISVPYVAPLCHAVEDGRHEPFLRKVSTAENRKKIEDFQLEVLKRKATLLPHFEQYCRKHELKFHAPVEEIYDYSVLEYSFAFWQWGTPARSIPAVTASDSELLEHLLTISSPDYFIADSPTTSFFVQAARELGYYGYGVKPFKKYLSIKSSKEYLRRLMLPEELKDMPFDKTLSRKITKFLKENDPKMIFIYGENDPWTAAGVTWLKGKKNIHVFMEPGGSHKARINTLPESDKKKVMELIDEWLKQ</sequence>
<organism evidence="5 6">
    <name type="scientific">Bacteroides helcogenes (strain ATCC 35417 / DSM 20613 / JCM 6297 / CCUG 15421 / P 36-108)</name>
    <dbReference type="NCBI Taxonomy" id="693979"/>
    <lineage>
        <taxon>Bacteria</taxon>
        <taxon>Pseudomonadati</taxon>
        <taxon>Bacteroidota</taxon>
        <taxon>Bacteroidia</taxon>
        <taxon>Bacteroidales</taxon>
        <taxon>Bacteroidaceae</taxon>
        <taxon>Bacteroides</taxon>
    </lineage>
</organism>
<dbReference type="Proteomes" id="UP000008630">
    <property type="component" value="Chromosome"/>
</dbReference>
<reference key="1">
    <citation type="submission" date="2010-11" db="EMBL/GenBank/DDBJ databases">
        <title>The complete genome of Bacteroides helcogenes P 36-108.</title>
        <authorList>
            <consortium name="US DOE Joint Genome Institute (JGI-PGF)"/>
            <person name="Lucas S."/>
            <person name="Copeland A."/>
            <person name="Lapidus A."/>
            <person name="Bruce D."/>
            <person name="Goodwin L."/>
            <person name="Pitluck S."/>
            <person name="Kyrpides N."/>
            <person name="Mavromatis K."/>
            <person name="Ivanova N."/>
            <person name="Zeytun A."/>
            <person name="Brettin T."/>
            <person name="Detter J.C."/>
            <person name="Tapia R."/>
            <person name="Han C."/>
            <person name="Land M."/>
            <person name="Hauser L."/>
            <person name="Markowitz V."/>
            <person name="Cheng J.-F."/>
            <person name="Hugenholtz P."/>
            <person name="Woyke T."/>
            <person name="Wu D."/>
            <person name="Gronow S."/>
            <person name="Wellnitz S."/>
            <person name="Brambilla E."/>
            <person name="Klenk H.-P."/>
            <person name="Eisen J.A."/>
        </authorList>
    </citation>
    <scope>NUCLEOTIDE SEQUENCE</scope>
    <source>
        <strain>P 36-108</strain>
    </source>
</reference>
<dbReference type="GO" id="GO:0006508">
    <property type="term" value="P:proteolysis"/>
    <property type="evidence" value="ECO:0007669"/>
    <property type="project" value="UniProtKB-KW"/>
</dbReference>
<dbReference type="PANTHER" id="PTHR11010">
    <property type="entry name" value="PROTEASE S28 PRO-X CARBOXYPEPTIDASE-RELATED"/>
    <property type="match status" value="1"/>
</dbReference>
<evidence type="ECO:0000256" key="3">
    <source>
        <dbReference type="ARBA" id="ARBA00022801"/>
    </source>
</evidence>
<evidence type="ECO:0000256" key="2">
    <source>
        <dbReference type="ARBA" id="ARBA00022729"/>
    </source>
</evidence>
<keyword evidence="2 4" id="KW-0732">Signal</keyword>
<protein>
    <submittedName>
        <fullName evidence="5">Peptidase S37 tripeptidyl aminopeptidase</fullName>
    </submittedName>
</protein>
<dbReference type="GO" id="GO:0004177">
    <property type="term" value="F:aminopeptidase activity"/>
    <property type="evidence" value="ECO:0007669"/>
    <property type="project" value="UniProtKB-KW"/>
</dbReference>
<dbReference type="InterPro" id="IPR008761">
    <property type="entry name" value="Peptidase_S37"/>
</dbReference>
<dbReference type="HOGENOM" id="CLU_039283_0_0_10"/>
<name>E6SQV4_BACT6</name>
<evidence type="ECO:0000256" key="1">
    <source>
        <dbReference type="ARBA" id="ARBA00022670"/>
    </source>
</evidence>
<dbReference type="RefSeq" id="WP_013547630.1">
    <property type="nucleotide sequence ID" value="NC_014933.1"/>
</dbReference>
<dbReference type="Gene3D" id="3.40.50.1820">
    <property type="entry name" value="alpha/beta hydrolase"/>
    <property type="match status" value="2"/>
</dbReference>
<dbReference type="GO" id="GO:0008239">
    <property type="term" value="F:dipeptidyl-peptidase activity"/>
    <property type="evidence" value="ECO:0007669"/>
    <property type="project" value="TreeGrafter"/>
</dbReference>
<dbReference type="EMBL" id="CP002352">
    <property type="protein sequence ID" value="ADV44037.1"/>
    <property type="molecule type" value="Genomic_DNA"/>
</dbReference>
<reference evidence="5 6" key="2">
    <citation type="journal article" date="2011" name="Stand. Genomic Sci.">
        <title>Complete genome sequence of Bacteroides helcogenes type strain (P 36-108).</title>
        <authorList>
            <person name="Pati A."/>
            <person name="Gronow S."/>
            <person name="Zeytun A."/>
            <person name="Lapidus A."/>
            <person name="Nolan M."/>
            <person name="Hammon N."/>
            <person name="Deshpande S."/>
            <person name="Cheng J.F."/>
            <person name="Tapia R."/>
            <person name="Han C."/>
            <person name="Goodwin L."/>
            <person name="Pitluck S."/>
            <person name="Liolios K."/>
            <person name="Pagani I."/>
            <person name="Ivanova N."/>
            <person name="Mavromatis K."/>
            <person name="Chen A."/>
            <person name="Palaniappan K."/>
            <person name="Land M."/>
            <person name="Hauser L."/>
            <person name="Chang Y.J."/>
            <person name="Jeffries C.D."/>
            <person name="Detter J.C."/>
            <person name="Brambilla E."/>
            <person name="Rohde M."/>
            <person name="Goker M."/>
            <person name="Woyke T."/>
            <person name="Bristow J."/>
            <person name="Eisen J.A."/>
            <person name="Markowitz V."/>
            <person name="Hugenholtz P."/>
            <person name="Kyrpides N.C."/>
            <person name="Klenk H.P."/>
            <person name="Lucas S."/>
        </authorList>
    </citation>
    <scope>NUCLEOTIDE SEQUENCE [LARGE SCALE GENOMIC DNA]</scope>
    <source>
        <strain evidence="6">ATCC 35417 / DSM 20613 / JCM 6297 / CCUG 15421 / P 36-108</strain>
    </source>
</reference>
<dbReference type="STRING" id="693979.Bache_2066"/>
<accession>E6SQV4</accession>
<dbReference type="ESTHER" id="bact6-e6sqv4">
    <property type="family name" value="Peptidase_S37"/>
</dbReference>
<dbReference type="Pfam" id="PF05576">
    <property type="entry name" value="Peptidase_S37"/>
    <property type="match status" value="1"/>
</dbReference>
<keyword evidence="5" id="KW-0031">Aminopeptidase</keyword>
<evidence type="ECO:0000313" key="6">
    <source>
        <dbReference type="Proteomes" id="UP000008630"/>
    </source>
</evidence>
<dbReference type="PANTHER" id="PTHR11010:SF38">
    <property type="entry name" value="LYSOSOMAL PRO-X CARBOXYPEPTIDASE"/>
    <property type="match status" value="1"/>
</dbReference>
<dbReference type="InterPro" id="IPR029058">
    <property type="entry name" value="AB_hydrolase_fold"/>
</dbReference>
<evidence type="ECO:0000256" key="4">
    <source>
        <dbReference type="SAM" id="SignalP"/>
    </source>
</evidence>
<evidence type="ECO:0000313" key="5">
    <source>
        <dbReference type="EMBL" id="ADV44037.1"/>
    </source>
</evidence>
<dbReference type="eggNOG" id="COG1073">
    <property type="taxonomic scope" value="Bacteria"/>
</dbReference>
<gene>
    <name evidence="5" type="ordered locus">Bache_2066</name>
</gene>
<keyword evidence="1" id="KW-0645">Protease</keyword>
<proteinExistence type="predicted"/>
<feature type="chain" id="PRO_5003209315" evidence="4">
    <location>
        <begin position="26"/>
        <end position="433"/>
    </location>
</feature>
<dbReference type="SUPFAM" id="SSF53474">
    <property type="entry name" value="alpha/beta-Hydrolases"/>
    <property type="match status" value="1"/>
</dbReference>
<dbReference type="OrthoDB" id="3979391at2"/>
<dbReference type="KEGG" id="bhl:Bache_2066"/>
<feature type="signal peptide" evidence="4">
    <location>
        <begin position="1"/>
        <end position="25"/>
    </location>
</feature>
<keyword evidence="6" id="KW-1185">Reference proteome</keyword>
<keyword evidence="3" id="KW-0378">Hydrolase</keyword>
<dbReference type="AlphaFoldDB" id="E6SQV4"/>